<keyword evidence="2 5" id="KW-0479">Metal-binding</keyword>
<gene>
    <name evidence="8" type="ORF">NP064_06945</name>
</gene>
<dbReference type="Gene3D" id="3.90.180.10">
    <property type="entry name" value="Medium-chain alcohol dehydrogenases, catalytic domain"/>
    <property type="match status" value="1"/>
</dbReference>
<dbReference type="Pfam" id="PF08240">
    <property type="entry name" value="ADH_N"/>
    <property type="match status" value="1"/>
</dbReference>
<dbReference type="SUPFAM" id="SSF51735">
    <property type="entry name" value="NAD(P)-binding Rossmann-fold domains"/>
    <property type="match status" value="1"/>
</dbReference>
<dbReference type="InterPro" id="IPR002328">
    <property type="entry name" value="ADH_Zn_CS"/>
</dbReference>
<dbReference type="PANTHER" id="PTHR42813">
    <property type="entry name" value="ZINC-TYPE ALCOHOL DEHYDROGENASE-LIKE"/>
    <property type="match status" value="1"/>
</dbReference>
<accession>A0ABY5L572</accession>
<dbReference type="Pfam" id="PF00107">
    <property type="entry name" value="ADH_zinc_N"/>
    <property type="match status" value="1"/>
</dbReference>
<dbReference type="PANTHER" id="PTHR42813:SF2">
    <property type="entry name" value="DEHYDROGENASE, ZINC-CONTAINING, PUTATIVE (AFU_ORTHOLOGUE AFUA_2G02810)-RELATED"/>
    <property type="match status" value="1"/>
</dbReference>
<comment type="similarity">
    <text evidence="5">Belongs to the zinc-containing alcohol dehydrogenase family.</text>
</comment>
<evidence type="ECO:0000259" key="7">
    <source>
        <dbReference type="Pfam" id="PF08240"/>
    </source>
</evidence>
<keyword evidence="4" id="KW-0560">Oxidoreductase</keyword>
<evidence type="ECO:0000259" key="6">
    <source>
        <dbReference type="Pfam" id="PF00107"/>
    </source>
</evidence>
<dbReference type="InterPro" id="IPR013149">
    <property type="entry name" value="ADH-like_C"/>
</dbReference>
<reference evidence="8 9" key="1">
    <citation type="submission" date="2022-07" db="EMBL/GenBank/DDBJ databases">
        <title>Novel species in genus cellulomonas.</title>
        <authorList>
            <person name="Ye L."/>
        </authorList>
    </citation>
    <scope>NUCLEOTIDE SEQUENCE [LARGE SCALE GENOMIC DNA]</scope>
    <source>
        <strain evidence="9">zg-Y338</strain>
    </source>
</reference>
<dbReference type="Proteomes" id="UP001316189">
    <property type="component" value="Chromosome"/>
</dbReference>
<sequence length="394" mass="41560">MRALCWQGVNRLGVEDVAEPQILNDGDAIVEVGLSTTCGSDLHLIGGYIPAMRSGDVLGHEFMGTIVEVGPGVRTHKVGDRVVVSSFVSCGRCWYCQQGLFSLCDDGNPNPAITEALWGYAPGGCLGYSHAMGGYAGCHAAYVRVPYADVGAFAIPDGVDDESALFASDSAPTGWTAVDQSGVGPGDVVAVWGAGAVGQMTARAAMLRGAERVIVIDRLPERLAQVTDVIGAETIDAEKGEVARELRDRTGGRGPDVCIDAVGMEPHPAGVMGAVDMVKQQLRLQTDRPGVLREVVHGCRKGGRVFILGVYVGWVDGFPAGALMNKGLTVQGAQMHGARYIPEVLRRLEDGSLTTRHLATHRMSLEDAPLGYELFKSKADGCVRAVFSPSGALL</sequence>
<comment type="cofactor">
    <cofactor evidence="1 5">
        <name>Zn(2+)</name>
        <dbReference type="ChEBI" id="CHEBI:29105"/>
    </cofactor>
</comment>
<keyword evidence="9" id="KW-1185">Reference proteome</keyword>
<evidence type="ECO:0000256" key="4">
    <source>
        <dbReference type="ARBA" id="ARBA00023002"/>
    </source>
</evidence>
<keyword evidence="3 5" id="KW-0862">Zinc</keyword>
<evidence type="ECO:0000256" key="2">
    <source>
        <dbReference type="ARBA" id="ARBA00022723"/>
    </source>
</evidence>
<protein>
    <submittedName>
        <fullName evidence="8">Glutathione-dependent formaldehyde dehydrogenase</fullName>
    </submittedName>
</protein>
<evidence type="ECO:0000256" key="5">
    <source>
        <dbReference type="RuleBase" id="RU361277"/>
    </source>
</evidence>
<evidence type="ECO:0000256" key="1">
    <source>
        <dbReference type="ARBA" id="ARBA00001947"/>
    </source>
</evidence>
<dbReference type="SUPFAM" id="SSF50129">
    <property type="entry name" value="GroES-like"/>
    <property type="match status" value="1"/>
</dbReference>
<dbReference type="RefSeq" id="WP_227568898.1">
    <property type="nucleotide sequence ID" value="NZ_CP101988.1"/>
</dbReference>
<evidence type="ECO:0000313" key="8">
    <source>
        <dbReference type="EMBL" id="UUI76615.1"/>
    </source>
</evidence>
<dbReference type="InterPro" id="IPR011032">
    <property type="entry name" value="GroES-like_sf"/>
</dbReference>
<dbReference type="Gene3D" id="3.40.50.720">
    <property type="entry name" value="NAD(P)-binding Rossmann-like Domain"/>
    <property type="match status" value="1"/>
</dbReference>
<organism evidence="8 9">
    <name type="scientific">Cellulomonas chengniuliangii</name>
    <dbReference type="NCBI Taxonomy" id="2968084"/>
    <lineage>
        <taxon>Bacteria</taxon>
        <taxon>Bacillati</taxon>
        <taxon>Actinomycetota</taxon>
        <taxon>Actinomycetes</taxon>
        <taxon>Micrococcales</taxon>
        <taxon>Cellulomonadaceae</taxon>
        <taxon>Cellulomonas</taxon>
    </lineage>
</organism>
<proteinExistence type="inferred from homology"/>
<name>A0ABY5L572_9CELL</name>
<dbReference type="EMBL" id="CP101988">
    <property type="protein sequence ID" value="UUI76615.1"/>
    <property type="molecule type" value="Genomic_DNA"/>
</dbReference>
<feature type="domain" description="Alcohol dehydrogenase-like C-terminal" evidence="6">
    <location>
        <begin position="196"/>
        <end position="264"/>
    </location>
</feature>
<dbReference type="PROSITE" id="PS00059">
    <property type="entry name" value="ADH_ZINC"/>
    <property type="match status" value="1"/>
</dbReference>
<dbReference type="InterPro" id="IPR036291">
    <property type="entry name" value="NAD(P)-bd_dom_sf"/>
</dbReference>
<dbReference type="CDD" id="cd08283">
    <property type="entry name" value="FDH_like_1"/>
    <property type="match status" value="1"/>
</dbReference>
<feature type="domain" description="Alcohol dehydrogenase-like N-terminal" evidence="7">
    <location>
        <begin position="25"/>
        <end position="150"/>
    </location>
</feature>
<evidence type="ECO:0000256" key="3">
    <source>
        <dbReference type="ARBA" id="ARBA00022833"/>
    </source>
</evidence>
<evidence type="ECO:0000313" key="9">
    <source>
        <dbReference type="Proteomes" id="UP001316189"/>
    </source>
</evidence>
<dbReference type="InterPro" id="IPR013154">
    <property type="entry name" value="ADH-like_N"/>
</dbReference>